<dbReference type="EMBL" id="LGRX02029022">
    <property type="protein sequence ID" value="KAK3247398.1"/>
    <property type="molecule type" value="Genomic_DNA"/>
</dbReference>
<feature type="region of interest" description="Disordered" evidence="1">
    <location>
        <begin position="49"/>
        <end position="69"/>
    </location>
</feature>
<reference evidence="2 3" key="1">
    <citation type="journal article" date="2015" name="Genome Biol. Evol.">
        <title>Comparative Genomics of a Bacterivorous Green Alga Reveals Evolutionary Causalities and Consequences of Phago-Mixotrophic Mode of Nutrition.</title>
        <authorList>
            <person name="Burns J.A."/>
            <person name="Paasch A."/>
            <person name="Narechania A."/>
            <person name="Kim E."/>
        </authorList>
    </citation>
    <scope>NUCLEOTIDE SEQUENCE [LARGE SCALE GENOMIC DNA]</scope>
    <source>
        <strain evidence="2 3">PLY_AMNH</strain>
    </source>
</reference>
<keyword evidence="3" id="KW-1185">Reference proteome</keyword>
<feature type="region of interest" description="Disordered" evidence="1">
    <location>
        <begin position="1"/>
        <end position="29"/>
    </location>
</feature>
<protein>
    <submittedName>
        <fullName evidence="2">Uncharacterized protein</fullName>
    </submittedName>
</protein>
<feature type="compositionally biased region" description="Basic and acidic residues" evidence="1">
    <location>
        <begin position="53"/>
        <end position="69"/>
    </location>
</feature>
<evidence type="ECO:0000256" key="1">
    <source>
        <dbReference type="SAM" id="MobiDB-lite"/>
    </source>
</evidence>
<feature type="region of interest" description="Disordered" evidence="1">
    <location>
        <begin position="544"/>
        <end position="570"/>
    </location>
</feature>
<name>A0AAE0C459_9CHLO</name>
<feature type="region of interest" description="Disordered" evidence="1">
    <location>
        <begin position="132"/>
        <end position="186"/>
    </location>
</feature>
<proteinExistence type="predicted"/>
<dbReference type="AlphaFoldDB" id="A0AAE0C459"/>
<sequence>MDTTGNNDPLYRSEEAGARTANLETTGQLQTSLASRSRCTLQDATISEDSDVIEARSPEDRNSADSDEVTELHEGVRMIQGIFSFCSKLCQGVPSEAIARLVEPALPCTEKRLFDIVCEGLAAPPLERDIAMARRHGDGVKVDTDTRRRMAPAHHSHTGGASTEPAPKKHRVGSTGDGDSNVLVLDCNSDDENGTASYDTGEQDEEDWQEENLEYILSLEQGLPYVACHEESIAHWERFTDRCTEALGSEHFLRTICDEALWLASQLKPEVLKGTFDVDTWKRDVENCSSKTQLAVLRRLEYHGIDWARVDSLYAKENETSPGKSKWNKPKKSKPREINNPPFNPGVKAKIIQQIVDKFNAKSQQLSMPDIRIHKCPSQIRSTRNVSKCFCLYEQVIDATSRWDAEAGRHIAAALRPHLEFFIMDSLQAGGSSYRTRLYGVTPPPEMSYGEAGTGPYVGKSIKELYVPPWPEKKDGKEEKKWPKWAEDIYKNGFLKCIRTKLHNSALNVNDINAMLREAHQAGRDVHHGGSPCPRAAAVKAPGCLAAADGGPPRSSHSEQRSGGGPPGCP</sequence>
<feature type="region of interest" description="Disordered" evidence="1">
    <location>
        <begin position="318"/>
        <end position="343"/>
    </location>
</feature>
<accession>A0AAE0C459</accession>
<gene>
    <name evidence="2" type="ORF">CYMTET_43102</name>
</gene>
<feature type="compositionally biased region" description="Basic and acidic residues" evidence="1">
    <location>
        <begin position="132"/>
        <end position="148"/>
    </location>
</feature>
<organism evidence="2 3">
    <name type="scientific">Cymbomonas tetramitiformis</name>
    <dbReference type="NCBI Taxonomy" id="36881"/>
    <lineage>
        <taxon>Eukaryota</taxon>
        <taxon>Viridiplantae</taxon>
        <taxon>Chlorophyta</taxon>
        <taxon>Pyramimonadophyceae</taxon>
        <taxon>Pyramimonadales</taxon>
        <taxon>Pyramimonadaceae</taxon>
        <taxon>Cymbomonas</taxon>
    </lineage>
</organism>
<dbReference type="Proteomes" id="UP001190700">
    <property type="component" value="Unassembled WGS sequence"/>
</dbReference>
<evidence type="ECO:0000313" key="3">
    <source>
        <dbReference type="Proteomes" id="UP001190700"/>
    </source>
</evidence>
<comment type="caution">
    <text evidence="2">The sequence shown here is derived from an EMBL/GenBank/DDBJ whole genome shotgun (WGS) entry which is preliminary data.</text>
</comment>
<evidence type="ECO:0000313" key="2">
    <source>
        <dbReference type="EMBL" id="KAK3247398.1"/>
    </source>
</evidence>